<evidence type="ECO:0000256" key="4">
    <source>
        <dbReference type="ARBA" id="ARBA00022982"/>
    </source>
</evidence>
<keyword evidence="2 6" id="KW-0349">Heme</keyword>
<keyword evidence="5 6" id="KW-0408">Iron</keyword>
<feature type="binding site" description="covalent" evidence="6">
    <location>
        <position position="36"/>
    </location>
    <ligand>
        <name>heme c</name>
        <dbReference type="ChEBI" id="CHEBI:61717"/>
    </ligand>
</feature>
<evidence type="ECO:0000256" key="6">
    <source>
        <dbReference type="PIRSR" id="PIRSR602324-1"/>
    </source>
</evidence>
<evidence type="ECO:0000256" key="3">
    <source>
        <dbReference type="ARBA" id="ARBA00022723"/>
    </source>
</evidence>
<dbReference type="InterPro" id="IPR009056">
    <property type="entry name" value="Cyt_c-like_dom"/>
</dbReference>
<dbReference type="Proteomes" id="UP000503096">
    <property type="component" value="Chromosome"/>
</dbReference>
<dbReference type="SUPFAM" id="SSF46626">
    <property type="entry name" value="Cytochrome c"/>
    <property type="match status" value="1"/>
</dbReference>
<protein>
    <submittedName>
        <fullName evidence="8">Cytochrome c-552</fullName>
    </submittedName>
</protein>
<evidence type="ECO:0000256" key="5">
    <source>
        <dbReference type="ARBA" id="ARBA00023004"/>
    </source>
</evidence>
<keyword evidence="1" id="KW-0813">Transport</keyword>
<dbReference type="AlphaFoldDB" id="A0A6M4H9R4"/>
<evidence type="ECO:0000259" key="7">
    <source>
        <dbReference type="PROSITE" id="PS51007"/>
    </source>
</evidence>
<dbReference type="InterPro" id="IPR002324">
    <property type="entry name" value="Cyt_c_ID"/>
</dbReference>
<gene>
    <name evidence="8" type="ORF">DSM104440_02430</name>
</gene>
<keyword evidence="9" id="KW-1185">Reference proteome</keyword>
<evidence type="ECO:0000256" key="1">
    <source>
        <dbReference type="ARBA" id="ARBA00022448"/>
    </source>
</evidence>
<organism evidence="8 9">
    <name type="scientific">Usitatibacter palustris</name>
    <dbReference type="NCBI Taxonomy" id="2732487"/>
    <lineage>
        <taxon>Bacteria</taxon>
        <taxon>Pseudomonadati</taxon>
        <taxon>Pseudomonadota</taxon>
        <taxon>Betaproteobacteria</taxon>
        <taxon>Nitrosomonadales</taxon>
        <taxon>Usitatibacteraceae</taxon>
        <taxon>Usitatibacter</taxon>
    </lineage>
</organism>
<dbReference type="EMBL" id="CP053073">
    <property type="protein sequence ID" value="QJR15608.1"/>
    <property type="molecule type" value="Genomic_DNA"/>
</dbReference>
<comment type="PTM">
    <text evidence="6">Binds 1 heme c group covalently per subunit.</text>
</comment>
<dbReference type="PRINTS" id="PR00606">
    <property type="entry name" value="CYTCHROMECID"/>
</dbReference>
<dbReference type="Gene3D" id="1.10.760.10">
    <property type="entry name" value="Cytochrome c-like domain"/>
    <property type="match status" value="1"/>
</dbReference>
<dbReference type="KEGG" id="upl:DSM104440_02430"/>
<accession>A0A6M4H9R4</accession>
<dbReference type="InParanoid" id="A0A6M4H9R4"/>
<dbReference type="PROSITE" id="PS51007">
    <property type="entry name" value="CYTC"/>
    <property type="match status" value="1"/>
</dbReference>
<evidence type="ECO:0000313" key="9">
    <source>
        <dbReference type="Proteomes" id="UP000503096"/>
    </source>
</evidence>
<sequence length="93" mass="9483">MKASIAIVTTVVLGAGLGLVAVSAQGSEELAKKSGCMTCHDVAAKKVGPAFKDIAAKNKGKEDAVVAKLAKHHGGEKASADDRKALAKWVLSQ</sequence>
<feature type="binding site" description="covalent" evidence="6">
    <location>
        <position position="40"/>
    </location>
    <ligand>
        <name>heme c</name>
        <dbReference type="ChEBI" id="CHEBI:61717"/>
    </ligand>
</feature>
<evidence type="ECO:0000313" key="8">
    <source>
        <dbReference type="EMBL" id="QJR15608.1"/>
    </source>
</evidence>
<dbReference type="InterPro" id="IPR036909">
    <property type="entry name" value="Cyt_c-like_dom_sf"/>
</dbReference>
<name>A0A6M4H9R4_9PROT</name>
<evidence type="ECO:0000256" key="2">
    <source>
        <dbReference type="ARBA" id="ARBA00022617"/>
    </source>
</evidence>
<keyword evidence="4" id="KW-0249">Electron transport</keyword>
<dbReference type="GO" id="GO:0005506">
    <property type="term" value="F:iron ion binding"/>
    <property type="evidence" value="ECO:0007669"/>
    <property type="project" value="InterPro"/>
</dbReference>
<keyword evidence="3 6" id="KW-0479">Metal-binding</keyword>
<dbReference type="GO" id="GO:0009055">
    <property type="term" value="F:electron transfer activity"/>
    <property type="evidence" value="ECO:0007669"/>
    <property type="project" value="InterPro"/>
</dbReference>
<dbReference type="GO" id="GO:0020037">
    <property type="term" value="F:heme binding"/>
    <property type="evidence" value="ECO:0007669"/>
    <property type="project" value="InterPro"/>
</dbReference>
<reference evidence="8 9" key="1">
    <citation type="submission" date="2020-04" db="EMBL/GenBank/DDBJ databases">
        <title>Usitatibacter rugosus gen. nov., sp. nov. and Usitatibacter palustris sp. nov., novel members of Usitatibacteraceae fam. nov. within the order Nitrosomonadales isolated from soil.</title>
        <authorList>
            <person name="Huber K.J."/>
            <person name="Neumann-Schaal M."/>
            <person name="Geppert A."/>
            <person name="Luckner M."/>
            <person name="Wanner G."/>
            <person name="Overmann J."/>
        </authorList>
    </citation>
    <scope>NUCLEOTIDE SEQUENCE [LARGE SCALE GENOMIC DNA]</scope>
    <source>
        <strain evidence="8 9">Swamp67</strain>
    </source>
</reference>
<proteinExistence type="predicted"/>
<dbReference type="RefSeq" id="WP_171163028.1">
    <property type="nucleotide sequence ID" value="NZ_CP053073.1"/>
</dbReference>
<feature type="domain" description="Cytochrome c" evidence="7">
    <location>
        <begin position="21"/>
        <end position="93"/>
    </location>
</feature>